<dbReference type="PANTHER" id="PTHR11851:SF49">
    <property type="entry name" value="MITOCHONDRIAL-PROCESSING PEPTIDASE SUBUNIT ALPHA"/>
    <property type="match status" value="1"/>
</dbReference>
<feature type="domain" description="Peptidase M16 N-terminal" evidence="4">
    <location>
        <begin position="19"/>
        <end position="157"/>
    </location>
</feature>
<dbReference type="GO" id="GO:0046872">
    <property type="term" value="F:metal ion binding"/>
    <property type="evidence" value="ECO:0007669"/>
    <property type="project" value="InterPro"/>
</dbReference>
<proteinExistence type="inferred from homology"/>
<evidence type="ECO:0000256" key="3">
    <source>
        <dbReference type="RuleBase" id="RU004447"/>
    </source>
</evidence>
<protein>
    <submittedName>
        <fullName evidence="6">Insulinase family protein</fullName>
    </submittedName>
</protein>
<comment type="cofactor">
    <cofactor evidence="1">
        <name>Zn(2+)</name>
        <dbReference type="ChEBI" id="CHEBI:29105"/>
    </cofactor>
</comment>
<feature type="domain" description="Peptidase M16 C-terminal" evidence="5">
    <location>
        <begin position="164"/>
        <end position="340"/>
    </location>
</feature>
<dbReference type="Proteomes" id="UP000777265">
    <property type="component" value="Unassembled WGS sequence"/>
</dbReference>
<name>A0A971S0J8_9BACT</name>
<reference evidence="6" key="2">
    <citation type="submission" date="2020-01" db="EMBL/GenBank/DDBJ databases">
        <authorList>
            <person name="Campanaro S."/>
        </authorList>
    </citation>
    <scope>NUCLEOTIDE SEQUENCE</scope>
    <source>
        <strain evidence="6">AS06rmzACSIP_7</strain>
    </source>
</reference>
<dbReference type="InterPro" id="IPR007863">
    <property type="entry name" value="Peptidase_M16_C"/>
</dbReference>
<dbReference type="PANTHER" id="PTHR11851">
    <property type="entry name" value="METALLOPROTEASE"/>
    <property type="match status" value="1"/>
</dbReference>
<dbReference type="Pfam" id="PF05193">
    <property type="entry name" value="Peptidase_M16_C"/>
    <property type="match status" value="2"/>
</dbReference>
<dbReference type="EMBL" id="JAAYEE010000028">
    <property type="protein sequence ID" value="NLW34187.1"/>
    <property type="molecule type" value="Genomic_DNA"/>
</dbReference>
<comment type="caution">
    <text evidence="6">The sequence shown here is derived from an EMBL/GenBank/DDBJ whole genome shotgun (WGS) entry which is preliminary data.</text>
</comment>
<dbReference type="GO" id="GO:0006508">
    <property type="term" value="P:proteolysis"/>
    <property type="evidence" value="ECO:0007669"/>
    <property type="project" value="InterPro"/>
</dbReference>
<dbReference type="InterPro" id="IPR050361">
    <property type="entry name" value="MPP/UQCRC_Complex"/>
</dbReference>
<dbReference type="PROSITE" id="PS00143">
    <property type="entry name" value="INSULINASE"/>
    <property type="match status" value="1"/>
</dbReference>
<organism evidence="6 7">
    <name type="scientific">Syntrophorhabdus aromaticivorans</name>
    <dbReference type="NCBI Taxonomy" id="328301"/>
    <lineage>
        <taxon>Bacteria</taxon>
        <taxon>Pseudomonadati</taxon>
        <taxon>Thermodesulfobacteriota</taxon>
        <taxon>Syntrophorhabdia</taxon>
        <taxon>Syntrophorhabdales</taxon>
        <taxon>Syntrophorhabdaceae</taxon>
        <taxon>Syntrophorhabdus</taxon>
    </lineage>
</organism>
<dbReference type="Pfam" id="PF00675">
    <property type="entry name" value="Peptidase_M16"/>
    <property type="match status" value="2"/>
</dbReference>
<gene>
    <name evidence="6" type="ORF">GXY80_01710</name>
</gene>
<dbReference type="InterPro" id="IPR001431">
    <property type="entry name" value="Pept_M16_Zn_BS"/>
</dbReference>
<evidence type="ECO:0000256" key="2">
    <source>
        <dbReference type="ARBA" id="ARBA00007261"/>
    </source>
</evidence>
<reference evidence="6" key="1">
    <citation type="journal article" date="2020" name="Biotechnol. Biofuels">
        <title>New insights from the biogas microbiome by comprehensive genome-resolved metagenomics of nearly 1600 species originating from multiple anaerobic digesters.</title>
        <authorList>
            <person name="Campanaro S."/>
            <person name="Treu L."/>
            <person name="Rodriguez-R L.M."/>
            <person name="Kovalovszki A."/>
            <person name="Ziels R.M."/>
            <person name="Maus I."/>
            <person name="Zhu X."/>
            <person name="Kougias P.G."/>
            <person name="Basile A."/>
            <person name="Luo G."/>
            <person name="Schluter A."/>
            <person name="Konstantinidis K.T."/>
            <person name="Angelidaki I."/>
        </authorList>
    </citation>
    <scope>NUCLEOTIDE SEQUENCE</scope>
    <source>
        <strain evidence="6">AS06rmzACSIP_7</strain>
    </source>
</reference>
<dbReference type="AlphaFoldDB" id="A0A971S0J8"/>
<evidence type="ECO:0000313" key="6">
    <source>
        <dbReference type="EMBL" id="NLW34187.1"/>
    </source>
</evidence>
<dbReference type="InterPro" id="IPR011765">
    <property type="entry name" value="Pept_M16_N"/>
</dbReference>
<dbReference type="InterPro" id="IPR011249">
    <property type="entry name" value="Metalloenz_LuxS/M16"/>
</dbReference>
<evidence type="ECO:0000259" key="4">
    <source>
        <dbReference type="Pfam" id="PF00675"/>
    </source>
</evidence>
<evidence type="ECO:0000256" key="1">
    <source>
        <dbReference type="ARBA" id="ARBA00001947"/>
    </source>
</evidence>
<dbReference type="Gene3D" id="3.30.830.10">
    <property type="entry name" value="Metalloenzyme, LuxS/M16 peptidase-like"/>
    <property type="match status" value="4"/>
</dbReference>
<evidence type="ECO:0000313" key="7">
    <source>
        <dbReference type="Proteomes" id="UP000777265"/>
    </source>
</evidence>
<sequence>MDAFTVENRLPVIFEIRKDTGVVAAQVWVKVGSKYEDPRMAGITHFIEHLIFKGTEKVKANEMASRIESLGGSINAFTSYDNTVYHIVIPKNAFEEGLELLLDAVRNPAFPEGEIVKEKQVVLEEIKMGEDDPQRKLFKELFSVSYEGYPYGRPIIGFEDTVRKISREDIRAYFREHYTPDNMAVVITGDFDGRKAKKILAAFAKGYDDQRAKSFEISRQKEEGSGKIKVVERNVRESYIAISYPIPPVVHDDIVVLDVLAKILGEGDSSRLQEQLKFKKGIVTNISTYLFNPKEEGLFIIIATFKGRAFEGITKAIDDEIARLAKDGATAQELEKAKNMIRASYIYGAETAQGRARQIGNYQTLTGDPRYPDHYLRALDKVGAADIARVLQKYITAKEKKLAALLPNNADTSNPHTYKLKNDMTYVVNNNKASPSFSFRLGFVGGLKEEPPGRNGMFNVLSRMLLKGTKAKDAADIAEEIDRLAGDIAPYSGRNIFGLSGKFLSKDMKAAFTLLHELLTATTMKTADLRKVKEDVLSSIRQRDDDPVSSTFRKFNEVLYDGHPYGKDPVGTEADIQNMTLKDIEDSYKQYVTPVNMVLAVSGDVDEGELRKLLDELFAEWQGPSNVLGKTPVTPKKREAGVDREMMQSHLVFGFLGPGLLDEDRYAVEVLDAILSGMGGRIHKVLREENPYAYAVTFFNQMAYDVGGMGIYIGTDRKLVNEVERISRAEIERIVREGFTDREVEDGKTYLIGNHYISMQSNSSVSTGMCLDTMYGLKPNYFKVWPSHIAKVTKDDVNRVTRQYLSLGKMVYVRVGAKE</sequence>
<dbReference type="GO" id="GO:0004222">
    <property type="term" value="F:metalloendopeptidase activity"/>
    <property type="evidence" value="ECO:0007669"/>
    <property type="project" value="InterPro"/>
</dbReference>
<evidence type="ECO:0000259" key="5">
    <source>
        <dbReference type="Pfam" id="PF05193"/>
    </source>
</evidence>
<dbReference type="SUPFAM" id="SSF63411">
    <property type="entry name" value="LuxS/MPP-like metallohydrolase"/>
    <property type="match status" value="4"/>
</dbReference>
<feature type="domain" description="Peptidase M16 N-terminal" evidence="4">
    <location>
        <begin position="430"/>
        <end position="568"/>
    </location>
</feature>
<accession>A0A971S0J8</accession>
<feature type="domain" description="Peptidase M16 C-terminal" evidence="5">
    <location>
        <begin position="578"/>
        <end position="749"/>
    </location>
</feature>
<comment type="similarity">
    <text evidence="2 3">Belongs to the peptidase M16 family.</text>
</comment>